<comment type="caution">
    <text evidence="1">The sequence shown here is derived from an EMBL/GenBank/DDBJ whole genome shotgun (WGS) entry which is preliminary data.</text>
</comment>
<dbReference type="EMBL" id="BMPP01000003">
    <property type="protein sequence ID" value="GGK18247.1"/>
    <property type="molecule type" value="Genomic_DNA"/>
</dbReference>
<reference evidence="2" key="1">
    <citation type="journal article" date="2019" name="Int. J. Syst. Evol. Microbiol.">
        <title>The Global Catalogue of Microorganisms (GCM) 10K type strain sequencing project: providing services to taxonomists for standard genome sequencing and annotation.</title>
        <authorList>
            <consortium name="The Broad Institute Genomics Platform"/>
            <consortium name="The Broad Institute Genome Sequencing Center for Infectious Disease"/>
            <person name="Wu L."/>
            <person name="Ma J."/>
        </authorList>
    </citation>
    <scope>NUCLEOTIDE SEQUENCE [LARGE SCALE GENOMIC DNA]</scope>
    <source>
        <strain evidence="2">JCM 30331</strain>
    </source>
</reference>
<organism evidence="1 2">
    <name type="scientific">Deinococcus malanensis</name>
    <dbReference type="NCBI Taxonomy" id="1706855"/>
    <lineage>
        <taxon>Bacteria</taxon>
        <taxon>Thermotogati</taxon>
        <taxon>Deinococcota</taxon>
        <taxon>Deinococci</taxon>
        <taxon>Deinococcales</taxon>
        <taxon>Deinococcaceae</taxon>
        <taxon>Deinococcus</taxon>
    </lineage>
</organism>
<dbReference type="PANTHER" id="PTHR10098">
    <property type="entry name" value="RAPSYN-RELATED"/>
    <property type="match status" value="1"/>
</dbReference>
<dbReference type="InterPro" id="IPR011990">
    <property type="entry name" value="TPR-like_helical_dom_sf"/>
</dbReference>
<sequence length="333" mass="37029">MQAALREAEAMVRVDLAHGHRLFRDAIQLARAMGDRHSEALGLCLRGNTCFFTSRYLEARRWFTRALDTGQAIGDVRVQVRALNGLGITSKVQGDCGGAMEFFLTSLRLAQEHGDEAGRGRVLGNIGVLHAEVGKYDLALEAHLEVMAVGQRLALHQIHSTGTVNVVVDYAHLGEHDRATELAADYLPLLRERGFLHHEVVMQTHVVLCLVESGRSAEAPGLARTTLVLAEEVQDHGYISMLHLLLGRALHELGDFDQACDHLKFALAGSREREHRALERMTLQHLSQAYASRHEWQAAYEAAEAGHRLERTLHAQDMDRRVRVLGARGKWSA</sequence>
<evidence type="ECO:0000313" key="2">
    <source>
        <dbReference type="Proteomes" id="UP000647587"/>
    </source>
</evidence>
<dbReference type="InterPro" id="IPR019734">
    <property type="entry name" value="TPR_rpt"/>
</dbReference>
<gene>
    <name evidence="1" type="ORF">GCM10008955_09600</name>
</gene>
<dbReference type="Gene3D" id="1.25.40.10">
    <property type="entry name" value="Tetratricopeptide repeat domain"/>
    <property type="match status" value="2"/>
</dbReference>
<dbReference type="PANTHER" id="PTHR10098:SF108">
    <property type="entry name" value="TETRATRICOPEPTIDE REPEAT PROTEIN 28"/>
    <property type="match status" value="1"/>
</dbReference>
<evidence type="ECO:0008006" key="3">
    <source>
        <dbReference type="Google" id="ProtNLM"/>
    </source>
</evidence>
<keyword evidence="2" id="KW-1185">Reference proteome</keyword>
<name>A0ABQ2ENJ6_9DEIO</name>
<proteinExistence type="predicted"/>
<evidence type="ECO:0000313" key="1">
    <source>
        <dbReference type="EMBL" id="GGK18247.1"/>
    </source>
</evidence>
<dbReference type="SUPFAM" id="SSF48452">
    <property type="entry name" value="TPR-like"/>
    <property type="match status" value="2"/>
</dbReference>
<accession>A0ABQ2ENJ6</accession>
<protein>
    <recommendedName>
        <fullName evidence="3">Tetratricopeptide repeat protein</fullName>
    </recommendedName>
</protein>
<dbReference type="SMART" id="SM00028">
    <property type="entry name" value="TPR"/>
    <property type="match status" value="5"/>
</dbReference>
<dbReference type="Proteomes" id="UP000647587">
    <property type="component" value="Unassembled WGS sequence"/>
</dbReference>